<dbReference type="EMBL" id="JACLAU010000002">
    <property type="protein sequence ID" value="MBC2650730.1"/>
    <property type="molecule type" value="Genomic_DNA"/>
</dbReference>
<sequence length="75" mass="8081">MGILSINEPAGTLLTGWELIPTAEDMDPRVPAPADRQHCDTGPEVDTKPGEDDPSAPPLTASRSTRSKWELREVG</sequence>
<dbReference type="RefSeq" id="WP_185682136.1">
    <property type="nucleotide sequence ID" value="NZ_JACLAU010000002.1"/>
</dbReference>
<dbReference type="AlphaFoldDB" id="A0A7X1F5H8"/>
<evidence type="ECO:0000313" key="2">
    <source>
        <dbReference type="EMBL" id="MBC2650730.1"/>
    </source>
</evidence>
<evidence type="ECO:0000256" key="1">
    <source>
        <dbReference type="SAM" id="MobiDB-lite"/>
    </source>
</evidence>
<accession>A0A7X1F5H8</accession>
<dbReference type="Proteomes" id="UP000520156">
    <property type="component" value="Unassembled WGS sequence"/>
</dbReference>
<feature type="compositionally biased region" description="Basic and acidic residues" evidence="1">
    <location>
        <begin position="35"/>
        <end position="51"/>
    </location>
</feature>
<organism evidence="2 3">
    <name type="scientific">Novosphingobium aerophilum</name>
    <dbReference type="NCBI Taxonomy" id="2839843"/>
    <lineage>
        <taxon>Bacteria</taxon>
        <taxon>Pseudomonadati</taxon>
        <taxon>Pseudomonadota</taxon>
        <taxon>Alphaproteobacteria</taxon>
        <taxon>Sphingomonadales</taxon>
        <taxon>Sphingomonadaceae</taxon>
        <taxon>Novosphingobium</taxon>
    </lineage>
</organism>
<evidence type="ECO:0000313" key="3">
    <source>
        <dbReference type="Proteomes" id="UP000520156"/>
    </source>
</evidence>
<proteinExistence type="predicted"/>
<reference evidence="2 3" key="1">
    <citation type="submission" date="2020-08" db="EMBL/GenBank/DDBJ databases">
        <title>The genome sequence of Novosphingobium flavum 4Y4.</title>
        <authorList>
            <person name="Liu Y."/>
        </authorList>
    </citation>
    <scope>NUCLEOTIDE SEQUENCE [LARGE SCALE GENOMIC DNA]</scope>
    <source>
        <strain evidence="2 3">4Y4</strain>
    </source>
</reference>
<feature type="region of interest" description="Disordered" evidence="1">
    <location>
        <begin position="24"/>
        <end position="75"/>
    </location>
</feature>
<comment type="caution">
    <text evidence="2">The sequence shown here is derived from an EMBL/GenBank/DDBJ whole genome shotgun (WGS) entry which is preliminary data.</text>
</comment>
<name>A0A7X1F5H8_9SPHN</name>
<keyword evidence="3" id="KW-1185">Reference proteome</keyword>
<protein>
    <submittedName>
        <fullName evidence="2">Uncharacterized protein</fullName>
    </submittedName>
</protein>
<gene>
    <name evidence="2" type="ORF">H7F49_03355</name>
</gene>